<evidence type="ECO:0000313" key="3">
    <source>
        <dbReference type="EMBL" id="NEK25264.1"/>
    </source>
</evidence>
<dbReference type="InterPro" id="IPR002559">
    <property type="entry name" value="Transposase_11"/>
</dbReference>
<feature type="domain" description="Insertion element IS402-like" evidence="2">
    <location>
        <begin position="6"/>
        <end position="77"/>
    </location>
</feature>
<feature type="domain" description="Transposase IS4-like" evidence="1">
    <location>
        <begin position="89"/>
        <end position="246"/>
    </location>
</feature>
<comment type="caution">
    <text evidence="3">The sequence shown here is derived from an EMBL/GenBank/DDBJ whole genome shotgun (WGS) entry which is preliminary data.</text>
</comment>
<dbReference type="AlphaFoldDB" id="A0A6P0CLA6"/>
<evidence type="ECO:0000313" key="4">
    <source>
        <dbReference type="Proteomes" id="UP000468591"/>
    </source>
</evidence>
<evidence type="ECO:0000259" key="2">
    <source>
        <dbReference type="Pfam" id="PF13340"/>
    </source>
</evidence>
<dbReference type="InterPro" id="IPR012337">
    <property type="entry name" value="RNaseH-like_sf"/>
</dbReference>
<gene>
    <name evidence="3" type="ORF">GV827_23175</name>
</gene>
<dbReference type="EMBL" id="JAABNT010000081">
    <property type="protein sequence ID" value="NEK25264.1"/>
    <property type="molecule type" value="Genomic_DNA"/>
</dbReference>
<sequence>MARSDMSDLEWEFIKAVLPNKTRGKKRVDDRRVINGIFYVLRTGIPWADLPSEYGPPTTVYNRFNRWSYAGHWDRIMDAIADAHNVDTVMVDGTSVRAHHSATTLKKKDPRRCLGRSRGGLGTKIHALTNQDGLPIRYELTPGQAHDAPPCKTLLNNLQPGQHVLADKAYDADWIRDLIWEQGAIDVIPPKANRKLPAEFDAEIYRERNKIERFFGRLKASFRRIATRYEKTSRNFLSMIKLASVRLWIEFYESAA</sequence>
<feature type="non-terminal residue" evidence="3">
    <location>
        <position position="256"/>
    </location>
</feature>
<dbReference type="SUPFAM" id="SSF53098">
    <property type="entry name" value="Ribonuclease H-like"/>
    <property type="match status" value="1"/>
</dbReference>
<dbReference type="GO" id="GO:0006313">
    <property type="term" value="P:DNA transposition"/>
    <property type="evidence" value="ECO:0007669"/>
    <property type="project" value="InterPro"/>
</dbReference>
<keyword evidence="4" id="KW-1185">Reference proteome</keyword>
<dbReference type="PANTHER" id="PTHR30007">
    <property type="entry name" value="PHP DOMAIN PROTEIN"/>
    <property type="match status" value="1"/>
</dbReference>
<protein>
    <submittedName>
        <fullName evidence="3">IS5 family transposase</fullName>
    </submittedName>
</protein>
<dbReference type="Pfam" id="PF13340">
    <property type="entry name" value="DUF4096"/>
    <property type="match status" value="1"/>
</dbReference>
<name>A0A6P0CLA6_9RHOB</name>
<dbReference type="Proteomes" id="UP000468591">
    <property type="component" value="Unassembled WGS sequence"/>
</dbReference>
<accession>A0A6P0CLA6</accession>
<dbReference type="InterPro" id="IPR025161">
    <property type="entry name" value="IS402-like_dom"/>
</dbReference>
<dbReference type="GO" id="GO:0004803">
    <property type="term" value="F:transposase activity"/>
    <property type="evidence" value="ECO:0007669"/>
    <property type="project" value="InterPro"/>
</dbReference>
<dbReference type="NCBIfam" id="NF033580">
    <property type="entry name" value="transpos_IS5_3"/>
    <property type="match status" value="1"/>
</dbReference>
<evidence type="ECO:0000259" key="1">
    <source>
        <dbReference type="Pfam" id="PF01609"/>
    </source>
</evidence>
<reference evidence="3 4" key="1">
    <citation type="submission" date="2020-01" db="EMBL/GenBank/DDBJ databases">
        <title>Sulfitobacter sediminilitoris sp. nov., isolated from a tidal flat.</title>
        <authorList>
            <person name="Park S."/>
            <person name="Yoon J.-H."/>
        </authorList>
    </citation>
    <scope>NUCLEOTIDE SEQUENCE [LARGE SCALE GENOMIC DNA]</scope>
    <source>
        <strain evidence="3 4">JBTF-M27</strain>
    </source>
</reference>
<organism evidence="3 4">
    <name type="scientific">Sulfitobacter sediminilitoris</name>
    <dbReference type="NCBI Taxonomy" id="2698830"/>
    <lineage>
        <taxon>Bacteria</taxon>
        <taxon>Pseudomonadati</taxon>
        <taxon>Pseudomonadota</taxon>
        <taxon>Alphaproteobacteria</taxon>
        <taxon>Rhodobacterales</taxon>
        <taxon>Roseobacteraceae</taxon>
        <taxon>Sulfitobacter</taxon>
    </lineage>
</organism>
<dbReference type="Pfam" id="PF01609">
    <property type="entry name" value="DDE_Tnp_1"/>
    <property type="match status" value="1"/>
</dbReference>
<dbReference type="PANTHER" id="PTHR30007:SF1">
    <property type="entry name" value="BLR1914 PROTEIN"/>
    <property type="match status" value="1"/>
</dbReference>
<dbReference type="GO" id="GO:0003677">
    <property type="term" value="F:DNA binding"/>
    <property type="evidence" value="ECO:0007669"/>
    <property type="project" value="InterPro"/>
</dbReference>
<proteinExistence type="predicted"/>